<evidence type="ECO:0000256" key="2">
    <source>
        <dbReference type="ARBA" id="ARBA00022679"/>
    </source>
</evidence>
<feature type="transmembrane region" description="Helical" evidence="8">
    <location>
        <begin position="107"/>
        <end position="123"/>
    </location>
</feature>
<evidence type="ECO:0000313" key="10">
    <source>
        <dbReference type="Proteomes" id="UP001600165"/>
    </source>
</evidence>
<dbReference type="RefSeq" id="WP_377960731.1">
    <property type="nucleotide sequence ID" value="NZ_JBHZOL010000008.1"/>
</dbReference>
<keyword evidence="5" id="KW-0809">Transit peptide</keyword>
<gene>
    <name evidence="9" type="ORF">ACFVKH_01605</name>
</gene>
<comment type="caution">
    <text evidence="9">The sequence shown here is derived from an EMBL/GenBank/DDBJ whole genome shotgun (WGS) entry which is preliminary data.</text>
</comment>
<keyword evidence="10" id="KW-1185">Reference proteome</keyword>
<dbReference type="EMBL" id="JBHZOL010000008">
    <property type="protein sequence ID" value="MFE4104954.1"/>
    <property type="molecule type" value="Genomic_DNA"/>
</dbReference>
<sequence length="239" mass="25908">MVLVQNALATLLTFAIALSWLQLMNRLAYRALLAQTLSRKIIHIGTGPLFVLCWPFFSASGEARYWAALVPLAITLKFLAIGLGWLKDEAAVKSMTRQGNPREILRGPLYYGLVFVACTLLFWRSSPAGILALMMMCGGDGLADVVGRRWGRHKLPLSAEKSWIGSGAMLLGSWGLGWSMVALFAALGYFQLSQTPLQLGSLIGAIALVATGVEALPFRDIDNLTLTLTVAGLAQWLLT</sequence>
<dbReference type="Proteomes" id="UP001600165">
    <property type="component" value="Unassembled WGS sequence"/>
</dbReference>
<feature type="transmembrane region" description="Helical" evidence="8">
    <location>
        <begin position="6"/>
        <end position="29"/>
    </location>
</feature>
<evidence type="ECO:0000256" key="7">
    <source>
        <dbReference type="ARBA" id="ARBA00023136"/>
    </source>
</evidence>
<proteinExistence type="predicted"/>
<keyword evidence="2 9" id="KW-0808">Transferase</keyword>
<keyword evidence="6 8" id="KW-1133">Transmembrane helix</keyword>
<reference evidence="9 10" key="1">
    <citation type="submission" date="2024-10" db="EMBL/GenBank/DDBJ databases">
        <authorList>
            <person name="Ratan Roy A."/>
            <person name="Morales Sandoval P.H."/>
            <person name="De Los Santos Villalobos S."/>
            <person name="Chakraborty S."/>
            <person name="Mukherjee J."/>
        </authorList>
    </citation>
    <scope>NUCLEOTIDE SEQUENCE [LARGE SCALE GENOMIC DNA]</scope>
    <source>
        <strain evidence="9 10">S1</strain>
    </source>
</reference>
<evidence type="ECO:0000256" key="5">
    <source>
        <dbReference type="ARBA" id="ARBA00022946"/>
    </source>
</evidence>
<evidence type="ECO:0000256" key="6">
    <source>
        <dbReference type="ARBA" id="ARBA00022989"/>
    </source>
</evidence>
<feature type="transmembrane region" description="Helical" evidence="8">
    <location>
        <begin position="196"/>
        <end position="216"/>
    </location>
</feature>
<accession>A0ABW6IA50</accession>
<evidence type="ECO:0000256" key="3">
    <source>
        <dbReference type="ARBA" id="ARBA00022692"/>
    </source>
</evidence>
<dbReference type="PANTHER" id="PTHR32523">
    <property type="entry name" value="PHYTOL KINASE 1, CHLOROPLASTIC"/>
    <property type="match status" value="1"/>
</dbReference>
<evidence type="ECO:0000256" key="4">
    <source>
        <dbReference type="ARBA" id="ARBA00022777"/>
    </source>
</evidence>
<keyword evidence="7 8" id="KW-0472">Membrane</keyword>
<name>A0ABW6IA50_9CYAN</name>
<dbReference type="InterPro" id="IPR039606">
    <property type="entry name" value="Phytol/farnesol_kinase"/>
</dbReference>
<organism evidence="9 10">
    <name type="scientific">Almyronema epifaneia S1</name>
    <dbReference type="NCBI Taxonomy" id="2991925"/>
    <lineage>
        <taxon>Bacteria</taxon>
        <taxon>Bacillati</taxon>
        <taxon>Cyanobacteriota</taxon>
        <taxon>Cyanophyceae</taxon>
        <taxon>Nodosilineales</taxon>
        <taxon>Nodosilineaceae</taxon>
        <taxon>Almyronema</taxon>
        <taxon>Almyronema epifaneia</taxon>
    </lineage>
</organism>
<feature type="transmembrane region" description="Helical" evidence="8">
    <location>
        <begin position="65"/>
        <end position="86"/>
    </location>
</feature>
<evidence type="ECO:0000313" key="9">
    <source>
        <dbReference type="EMBL" id="MFE4104954.1"/>
    </source>
</evidence>
<keyword evidence="3 8" id="KW-0812">Transmembrane</keyword>
<comment type="subcellular location">
    <subcellularLocation>
        <location evidence="1">Membrane</location>
        <topology evidence="1">Multi-pass membrane protein</topology>
    </subcellularLocation>
</comment>
<dbReference type="PANTHER" id="PTHR32523:SF8">
    <property type="entry name" value="DOLICHOL KINASE"/>
    <property type="match status" value="1"/>
</dbReference>
<feature type="transmembrane region" description="Helical" evidence="8">
    <location>
        <begin position="168"/>
        <end position="190"/>
    </location>
</feature>
<dbReference type="EC" id="2.7.1.-" evidence="9"/>
<evidence type="ECO:0000256" key="8">
    <source>
        <dbReference type="SAM" id="Phobius"/>
    </source>
</evidence>
<keyword evidence="4 9" id="KW-0418">Kinase</keyword>
<dbReference type="GO" id="GO:0016301">
    <property type="term" value="F:kinase activity"/>
    <property type="evidence" value="ECO:0007669"/>
    <property type="project" value="UniProtKB-KW"/>
</dbReference>
<evidence type="ECO:0000256" key="1">
    <source>
        <dbReference type="ARBA" id="ARBA00004141"/>
    </source>
</evidence>
<protein>
    <submittedName>
        <fullName evidence="9">Diacylglycerol/polyprenol kinase family protein</fullName>
        <ecNumber evidence="9">2.7.1.-</ecNumber>
    </submittedName>
</protein>